<proteinExistence type="inferred from homology"/>
<dbReference type="Pfam" id="PF00126">
    <property type="entry name" value="HTH_1"/>
    <property type="match status" value="1"/>
</dbReference>
<feature type="domain" description="HTH lysR-type" evidence="5">
    <location>
        <begin position="3"/>
        <end position="59"/>
    </location>
</feature>
<dbReference type="Pfam" id="PF03466">
    <property type="entry name" value="LysR_substrate"/>
    <property type="match status" value="1"/>
</dbReference>
<reference evidence="6 7" key="1">
    <citation type="submission" date="2021-04" db="EMBL/GenBank/DDBJ databases">
        <authorList>
            <person name="Pira H."/>
            <person name="Risdian C."/>
            <person name="Wink J."/>
        </authorList>
    </citation>
    <scope>NUCLEOTIDE SEQUENCE [LARGE SCALE GENOMIC DNA]</scope>
    <source>
        <strain evidence="6 7">WH53</strain>
    </source>
</reference>
<dbReference type="EMBL" id="JAGSOY010000059">
    <property type="protein sequence ID" value="MBU2713060.1"/>
    <property type="molecule type" value="Genomic_DNA"/>
</dbReference>
<dbReference type="SUPFAM" id="SSF53850">
    <property type="entry name" value="Periplasmic binding protein-like II"/>
    <property type="match status" value="1"/>
</dbReference>
<evidence type="ECO:0000313" key="6">
    <source>
        <dbReference type="EMBL" id="MBU2713060.1"/>
    </source>
</evidence>
<dbReference type="NCBIfam" id="TIGR03298">
    <property type="entry name" value="argP"/>
    <property type="match status" value="1"/>
</dbReference>
<keyword evidence="4" id="KW-0804">Transcription</keyword>
<dbReference type="InterPro" id="IPR050176">
    <property type="entry name" value="LTTR"/>
</dbReference>
<evidence type="ECO:0000313" key="7">
    <source>
        <dbReference type="Proteomes" id="UP000690515"/>
    </source>
</evidence>
<comment type="caution">
    <text evidence="6">The sequence shown here is derived from an EMBL/GenBank/DDBJ whole genome shotgun (WGS) entry which is preliminary data.</text>
</comment>
<keyword evidence="7" id="KW-1185">Reference proteome</keyword>
<evidence type="ECO:0000256" key="1">
    <source>
        <dbReference type="ARBA" id="ARBA00009437"/>
    </source>
</evidence>
<keyword evidence="3" id="KW-0238">DNA-binding</keyword>
<sequence length="302" mass="34448">MKLDYKLLEALAWVAKLASFEKAAQKLFITQSAVSQRIKQLEERIGEPLLIRSTPPQLTSRGQRLICHLQQVQLLEQELLTEFDIQDKESHFLPINIAINADSLATWFLPCIESLLSSHQILLSIQVEDEIRALQLLKRGDVAGCISCQPTPLSGCNTHYLGDIHYYCVASPQFITRYFSDGFTLENTKKAPAIIFNQFDTLHEDFLIHFFDKPQVNYPTHLIPSSGAFLAVVENSIAYALIPHMQVNTAIETGKLINLTPQHYEIRSLYWHTWHSPSQAILLLTKSLKQQAHHFLFSKNIK</sequence>
<dbReference type="SUPFAM" id="SSF46785">
    <property type="entry name" value="Winged helix' DNA-binding domain"/>
    <property type="match status" value="1"/>
</dbReference>
<dbReference type="PRINTS" id="PR00039">
    <property type="entry name" value="HTHLYSR"/>
</dbReference>
<evidence type="ECO:0000256" key="2">
    <source>
        <dbReference type="ARBA" id="ARBA00023015"/>
    </source>
</evidence>
<keyword evidence="2" id="KW-0805">Transcription regulation</keyword>
<dbReference type="Gene3D" id="3.40.190.290">
    <property type="match status" value="1"/>
</dbReference>
<dbReference type="Gene3D" id="1.10.10.10">
    <property type="entry name" value="Winged helix-like DNA-binding domain superfamily/Winged helix DNA-binding domain"/>
    <property type="match status" value="1"/>
</dbReference>
<dbReference type="InterPro" id="IPR005119">
    <property type="entry name" value="LysR_subst-bd"/>
</dbReference>
<comment type="similarity">
    <text evidence="1">Belongs to the LysR transcriptional regulatory family.</text>
</comment>
<dbReference type="PANTHER" id="PTHR30579:SF2">
    <property type="entry name" value="HTH-TYPE TRANSCRIPTIONAL REGULATOR ARGP"/>
    <property type="match status" value="1"/>
</dbReference>
<accession>A0ABS5ZGG3</accession>
<evidence type="ECO:0000256" key="3">
    <source>
        <dbReference type="ARBA" id="ARBA00023125"/>
    </source>
</evidence>
<dbReference type="InterPro" id="IPR000847">
    <property type="entry name" value="LysR_HTH_N"/>
</dbReference>
<dbReference type="InterPro" id="IPR036388">
    <property type="entry name" value="WH-like_DNA-bd_sf"/>
</dbReference>
<dbReference type="NCBIfam" id="NF009888">
    <property type="entry name" value="PRK13348.1"/>
    <property type="match status" value="1"/>
</dbReference>
<dbReference type="PROSITE" id="PS50931">
    <property type="entry name" value="HTH_LYSR"/>
    <property type="match status" value="1"/>
</dbReference>
<evidence type="ECO:0000259" key="5">
    <source>
        <dbReference type="PROSITE" id="PS50931"/>
    </source>
</evidence>
<dbReference type="NCBIfam" id="NF002964">
    <property type="entry name" value="PRK03635.1"/>
    <property type="match status" value="1"/>
</dbReference>
<dbReference type="RefSeq" id="WP_215821284.1">
    <property type="nucleotide sequence ID" value="NZ_JAGSOY010000059.1"/>
</dbReference>
<dbReference type="InterPro" id="IPR036390">
    <property type="entry name" value="WH_DNA-bd_sf"/>
</dbReference>
<name>A0ABS5ZGG3_9GAMM</name>
<gene>
    <name evidence="6" type="ORF">KCG35_18490</name>
</gene>
<protein>
    <submittedName>
        <fullName evidence="6">LysR family transcriptional regulator ArgP</fullName>
    </submittedName>
</protein>
<organism evidence="6 7">
    <name type="scientific">Zooshikella harenae</name>
    <dbReference type="NCBI Taxonomy" id="2827238"/>
    <lineage>
        <taxon>Bacteria</taxon>
        <taxon>Pseudomonadati</taxon>
        <taxon>Pseudomonadota</taxon>
        <taxon>Gammaproteobacteria</taxon>
        <taxon>Oceanospirillales</taxon>
        <taxon>Zooshikellaceae</taxon>
        <taxon>Zooshikella</taxon>
    </lineage>
</organism>
<dbReference type="PANTHER" id="PTHR30579">
    <property type="entry name" value="TRANSCRIPTIONAL REGULATOR"/>
    <property type="match status" value="1"/>
</dbReference>
<dbReference type="Proteomes" id="UP000690515">
    <property type="component" value="Unassembled WGS sequence"/>
</dbReference>
<evidence type="ECO:0000256" key="4">
    <source>
        <dbReference type="ARBA" id="ARBA00023163"/>
    </source>
</evidence>
<dbReference type="InterPro" id="IPR017685">
    <property type="entry name" value="ArgP"/>
</dbReference>